<dbReference type="SUPFAM" id="SSF48435">
    <property type="entry name" value="Bacterial muramidases"/>
    <property type="match status" value="1"/>
</dbReference>
<dbReference type="CDD" id="cd13401">
    <property type="entry name" value="Slt70-like"/>
    <property type="match status" value="1"/>
</dbReference>
<dbReference type="Pfam" id="PF01464">
    <property type="entry name" value="SLT"/>
    <property type="match status" value="1"/>
</dbReference>
<name>A0ABP7KXV8_9SPHN</name>
<evidence type="ECO:0000256" key="1">
    <source>
        <dbReference type="ARBA" id="ARBA00007734"/>
    </source>
</evidence>
<feature type="signal peptide" evidence="5">
    <location>
        <begin position="1"/>
        <end position="17"/>
    </location>
</feature>
<feature type="chain" id="PRO_5046732771" evidence="5">
    <location>
        <begin position="18"/>
        <end position="582"/>
    </location>
</feature>
<gene>
    <name evidence="7" type="ORF">GCM10022276_04470</name>
</gene>
<evidence type="ECO:0000256" key="4">
    <source>
        <dbReference type="SAM" id="MobiDB-lite"/>
    </source>
</evidence>
<organism evidence="7 8">
    <name type="scientific">Sphingomonas limnosediminicola</name>
    <dbReference type="NCBI Taxonomy" id="940133"/>
    <lineage>
        <taxon>Bacteria</taxon>
        <taxon>Pseudomonadati</taxon>
        <taxon>Pseudomonadota</taxon>
        <taxon>Alphaproteobacteria</taxon>
        <taxon>Sphingomonadales</taxon>
        <taxon>Sphingomonadaceae</taxon>
        <taxon>Sphingomonas</taxon>
    </lineage>
</organism>
<evidence type="ECO:0000256" key="3">
    <source>
        <dbReference type="ARBA" id="ARBA00022729"/>
    </source>
</evidence>
<dbReference type="InterPro" id="IPR008258">
    <property type="entry name" value="Transglycosylase_SLT_dom_1"/>
</dbReference>
<feature type="region of interest" description="Disordered" evidence="4">
    <location>
        <begin position="22"/>
        <end position="42"/>
    </location>
</feature>
<comment type="caution">
    <text evidence="7">The sequence shown here is derived from an EMBL/GenBank/DDBJ whole genome shotgun (WGS) entry which is preliminary data.</text>
</comment>
<reference evidence="8" key="1">
    <citation type="journal article" date="2019" name="Int. J. Syst. Evol. Microbiol.">
        <title>The Global Catalogue of Microorganisms (GCM) 10K type strain sequencing project: providing services to taxonomists for standard genome sequencing and annotation.</title>
        <authorList>
            <consortium name="The Broad Institute Genomics Platform"/>
            <consortium name="The Broad Institute Genome Sequencing Center for Infectious Disease"/>
            <person name="Wu L."/>
            <person name="Ma J."/>
        </authorList>
    </citation>
    <scope>NUCLEOTIDE SEQUENCE [LARGE SCALE GENOMIC DNA]</scope>
    <source>
        <strain evidence="8">JCM 17543</strain>
    </source>
</reference>
<dbReference type="Gene3D" id="1.10.530.10">
    <property type="match status" value="1"/>
</dbReference>
<dbReference type="EMBL" id="BAABBM010000001">
    <property type="protein sequence ID" value="GAA3888470.1"/>
    <property type="molecule type" value="Genomic_DNA"/>
</dbReference>
<sequence>MLAFGALMWAAPVLAQAQDPLAPMPTGTASPQTGPASNPGYPVAAPPLQPVPVVVAAPKDWRGVFDAIDSGNWSAAQAGIATLPRSILTPLAKAELYTAKGSPVVDLGSLVSLIAEAPELPQADQLALMAYKRGATTPLLVIPERATMNLGAAPVRYRTRPVQGEPVADQLRALLDPLIKADDAAGAEAQMLIYGSQLSVEARAEAGQRIAFVYYVLGLDADARRVADTWRQGATSEWSAQAAWVSGLASWRLGDCESASRAFQQTAAYAQQRELRAGALYWGARAEQACNRPRGVEPLLKAAAQSPESFYGLVARQTLGMDTKLPSDPLLGFDPPIEQLPNVQRAVELVSIGEPSLAEELLRHQAKIGLPTEHHALIQLAKKLDLPAAQLWLANNGQPGARSDATDRYPNPRWSPANGWRVDPALAFGHVVQESSFRRTAVSPAGAVGLMQVRPGTAGDTARARGTALGNLSDPATNLEYGQTFIELMRSSTATAGQLPRVIASYNAGPLPVGRWASINDKGDPLLWIESIPYWETRYYVPAVLRNMWVYQGLNNEDTSTLKAIAEHRWPSFPTSMTRLAH</sequence>
<dbReference type="Proteomes" id="UP001500827">
    <property type="component" value="Unassembled WGS sequence"/>
</dbReference>
<feature type="domain" description="Transglycosylase SLT" evidence="6">
    <location>
        <begin position="418"/>
        <end position="523"/>
    </location>
</feature>
<accession>A0ABP7KXV8</accession>
<evidence type="ECO:0000313" key="8">
    <source>
        <dbReference type="Proteomes" id="UP001500827"/>
    </source>
</evidence>
<keyword evidence="8" id="KW-1185">Reference proteome</keyword>
<dbReference type="SUPFAM" id="SSF53955">
    <property type="entry name" value="Lysozyme-like"/>
    <property type="match status" value="1"/>
</dbReference>
<evidence type="ECO:0000256" key="2">
    <source>
        <dbReference type="ARBA" id="ARBA00009387"/>
    </source>
</evidence>
<comment type="similarity">
    <text evidence="1">Belongs to the transglycosylase Slt family.</text>
</comment>
<evidence type="ECO:0000313" key="7">
    <source>
        <dbReference type="EMBL" id="GAA3888470.1"/>
    </source>
</evidence>
<dbReference type="InterPro" id="IPR008939">
    <property type="entry name" value="Lytic_TGlycosylase_superhlx_U"/>
</dbReference>
<protein>
    <submittedName>
        <fullName evidence="7">Lytic transglycosylase domain-containing protein</fullName>
    </submittedName>
</protein>
<keyword evidence="3 5" id="KW-0732">Signal</keyword>
<comment type="similarity">
    <text evidence="2">Belongs to the virb1 family.</text>
</comment>
<dbReference type="RefSeq" id="WP_344698067.1">
    <property type="nucleotide sequence ID" value="NZ_BAABBM010000001.1"/>
</dbReference>
<feature type="compositionally biased region" description="Polar residues" evidence="4">
    <location>
        <begin position="27"/>
        <end position="36"/>
    </location>
</feature>
<evidence type="ECO:0000259" key="6">
    <source>
        <dbReference type="Pfam" id="PF01464"/>
    </source>
</evidence>
<proteinExistence type="inferred from homology"/>
<dbReference type="PANTHER" id="PTHR37423:SF2">
    <property type="entry name" value="MEMBRANE-BOUND LYTIC MUREIN TRANSGLYCOSYLASE C"/>
    <property type="match status" value="1"/>
</dbReference>
<dbReference type="PANTHER" id="PTHR37423">
    <property type="entry name" value="SOLUBLE LYTIC MUREIN TRANSGLYCOSYLASE-RELATED"/>
    <property type="match status" value="1"/>
</dbReference>
<evidence type="ECO:0000256" key="5">
    <source>
        <dbReference type="SAM" id="SignalP"/>
    </source>
</evidence>
<dbReference type="InterPro" id="IPR023346">
    <property type="entry name" value="Lysozyme-like_dom_sf"/>
</dbReference>